<dbReference type="InterPro" id="IPR043128">
    <property type="entry name" value="Rev_trsase/Diguanyl_cyclase"/>
</dbReference>
<accession>A0ABT9A3A2</accession>
<protein>
    <recommendedName>
        <fullName evidence="1">diguanylate cyclase</fullName>
        <ecNumber evidence="1">2.7.7.65</ecNumber>
    </recommendedName>
</protein>
<dbReference type="SMART" id="SM00267">
    <property type="entry name" value="GGDEF"/>
    <property type="match status" value="1"/>
</dbReference>
<dbReference type="Proteomes" id="UP001176468">
    <property type="component" value="Unassembled WGS sequence"/>
</dbReference>
<evidence type="ECO:0000313" key="5">
    <source>
        <dbReference type="EMBL" id="MDO7844318.1"/>
    </source>
</evidence>
<keyword evidence="3" id="KW-0472">Membrane</keyword>
<dbReference type="EC" id="2.7.7.65" evidence="1"/>
<dbReference type="NCBIfam" id="TIGR00254">
    <property type="entry name" value="GGDEF"/>
    <property type="match status" value="1"/>
</dbReference>
<evidence type="ECO:0000313" key="6">
    <source>
        <dbReference type="Proteomes" id="UP001176468"/>
    </source>
</evidence>
<keyword evidence="3" id="KW-1133">Transmembrane helix</keyword>
<keyword evidence="5" id="KW-0548">Nucleotidyltransferase</keyword>
<dbReference type="PROSITE" id="PS50887">
    <property type="entry name" value="GGDEF"/>
    <property type="match status" value="1"/>
</dbReference>
<dbReference type="InterPro" id="IPR000160">
    <property type="entry name" value="GGDEF_dom"/>
</dbReference>
<reference evidence="5" key="1">
    <citation type="submission" date="2023-07" db="EMBL/GenBank/DDBJ databases">
        <authorList>
            <person name="Kim M.K."/>
        </authorList>
    </citation>
    <scope>NUCLEOTIDE SEQUENCE</scope>
    <source>
        <strain evidence="5">CA1-15</strain>
    </source>
</reference>
<feature type="transmembrane region" description="Helical" evidence="3">
    <location>
        <begin position="99"/>
        <end position="117"/>
    </location>
</feature>
<proteinExistence type="predicted"/>
<dbReference type="EMBL" id="JAUQSZ010000015">
    <property type="protein sequence ID" value="MDO7844318.1"/>
    <property type="molecule type" value="Genomic_DNA"/>
</dbReference>
<feature type="transmembrane region" description="Helical" evidence="3">
    <location>
        <begin position="129"/>
        <end position="147"/>
    </location>
</feature>
<keyword evidence="6" id="KW-1185">Reference proteome</keyword>
<dbReference type="Pfam" id="PF00990">
    <property type="entry name" value="GGDEF"/>
    <property type="match status" value="1"/>
</dbReference>
<comment type="catalytic activity">
    <reaction evidence="2">
        <text>2 GTP = 3',3'-c-di-GMP + 2 diphosphate</text>
        <dbReference type="Rhea" id="RHEA:24898"/>
        <dbReference type="ChEBI" id="CHEBI:33019"/>
        <dbReference type="ChEBI" id="CHEBI:37565"/>
        <dbReference type="ChEBI" id="CHEBI:58805"/>
        <dbReference type="EC" id="2.7.7.65"/>
    </reaction>
</comment>
<dbReference type="SUPFAM" id="SSF55073">
    <property type="entry name" value="Nucleotide cyclase"/>
    <property type="match status" value="1"/>
</dbReference>
<evidence type="ECO:0000256" key="1">
    <source>
        <dbReference type="ARBA" id="ARBA00012528"/>
    </source>
</evidence>
<feature type="domain" description="GGDEF" evidence="4">
    <location>
        <begin position="250"/>
        <end position="380"/>
    </location>
</feature>
<dbReference type="PANTHER" id="PTHR45138:SF9">
    <property type="entry name" value="DIGUANYLATE CYCLASE DGCM-RELATED"/>
    <property type="match status" value="1"/>
</dbReference>
<evidence type="ECO:0000256" key="2">
    <source>
        <dbReference type="ARBA" id="ARBA00034247"/>
    </source>
</evidence>
<dbReference type="CDD" id="cd01949">
    <property type="entry name" value="GGDEF"/>
    <property type="match status" value="1"/>
</dbReference>
<evidence type="ECO:0000259" key="4">
    <source>
        <dbReference type="PROSITE" id="PS50887"/>
    </source>
</evidence>
<dbReference type="InterPro" id="IPR029787">
    <property type="entry name" value="Nucleotide_cyclase"/>
</dbReference>
<gene>
    <name evidence="5" type="ORF">Q5H94_18465</name>
</gene>
<sequence>MIHLTSDAAIMFGLALVSAMLSCGLLLSWKVLGGVRHALIWAIAYGIGAVQWFVIGAYNSFWPFTSAAFIGATWAGGIVAILLCVGFRERVGMPRRPRLMIAAAAISGLLIAVPYLINGAAFTLAIPQFMRVIFLPVAALTLVGFGRRATMVEIVTAAILLAFAGFSGFVGWMRLIDCGCETNSGRAVLLIGLPVLFTGAGLTNILLLASDLAQQLRRTARVDPLTEALNRRGFDETAERALAQARRRERPMSVLLFDLDHFKAINDAFSHADGDRVLHAVAQCVRRESRAEDAFGRLGGEEFALLLDNMAPLAAVAMAERIRAAIGMLSVLPDGCRVTASFGVAPVFSNQTLADSLRHADLALYRAKEAGRDRTILYAEPDVARPGEGAVSRTNRRQGVAADA</sequence>
<feature type="transmembrane region" description="Helical" evidence="3">
    <location>
        <begin position="154"/>
        <end position="175"/>
    </location>
</feature>
<dbReference type="Gene3D" id="3.30.70.270">
    <property type="match status" value="1"/>
</dbReference>
<keyword evidence="5" id="KW-0808">Transferase</keyword>
<keyword evidence="3" id="KW-0812">Transmembrane</keyword>
<name>A0ABT9A3A2_9SPHN</name>
<dbReference type="InterPro" id="IPR050469">
    <property type="entry name" value="Diguanylate_Cyclase"/>
</dbReference>
<dbReference type="GO" id="GO:0052621">
    <property type="term" value="F:diguanylate cyclase activity"/>
    <property type="evidence" value="ECO:0007669"/>
    <property type="project" value="UniProtKB-EC"/>
</dbReference>
<feature type="transmembrane region" description="Helical" evidence="3">
    <location>
        <begin position="64"/>
        <end position="87"/>
    </location>
</feature>
<dbReference type="PANTHER" id="PTHR45138">
    <property type="entry name" value="REGULATORY COMPONENTS OF SENSORY TRANSDUCTION SYSTEM"/>
    <property type="match status" value="1"/>
</dbReference>
<feature type="transmembrane region" description="Helical" evidence="3">
    <location>
        <begin position="187"/>
        <end position="209"/>
    </location>
</feature>
<organism evidence="5 6">
    <name type="scientific">Sphingomonas immobilis</name>
    <dbReference type="NCBI Taxonomy" id="3063997"/>
    <lineage>
        <taxon>Bacteria</taxon>
        <taxon>Pseudomonadati</taxon>
        <taxon>Pseudomonadota</taxon>
        <taxon>Alphaproteobacteria</taxon>
        <taxon>Sphingomonadales</taxon>
        <taxon>Sphingomonadaceae</taxon>
        <taxon>Sphingomonas</taxon>
    </lineage>
</organism>
<comment type="caution">
    <text evidence="5">The sequence shown here is derived from an EMBL/GenBank/DDBJ whole genome shotgun (WGS) entry which is preliminary data.</text>
</comment>
<evidence type="ECO:0000256" key="3">
    <source>
        <dbReference type="SAM" id="Phobius"/>
    </source>
</evidence>
<dbReference type="RefSeq" id="WP_304562717.1">
    <property type="nucleotide sequence ID" value="NZ_JAUQSZ010000015.1"/>
</dbReference>
<feature type="transmembrane region" description="Helical" evidence="3">
    <location>
        <begin position="6"/>
        <end position="27"/>
    </location>
</feature>
<feature type="transmembrane region" description="Helical" evidence="3">
    <location>
        <begin position="39"/>
        <end position="58"/>
    </location>
</feature>